<dbReference type="InterPro" id="IPR018673">
    <property type="entry name" value="DUF2141"/>
</dbReference>
<name>A0A4R1BAY1_9BACT</name>
<accession>A0A4R1BAY1</accession>
<organism evidence="2 3">
    <name type="scientific">Flaviaesturariibacter flavus</name>
    <dbReference type="NCBI Taxonomy" id="2502780"/>
    <lineage>
        <taxon>Bacteria</taxon>
        <taxon>Pseudomonadati</taxon>
        <taxon>Bacteroidota</taxon>
        <taxon>Chitinophagia</taxon>
        <taxon>Chitinophagales</taxon>
        <taxon>Chitinophagaceae</taxon>
        <taxon>Flaviaestuariibacter</taxon>
    </lineage>
</organism>
<gene>
    <name evidence="2" type="ORF">EPD60_08870</name>
</gene>
<protein>
    <submittedName>
        <fullName evidence="2">DUF2141 domain-containing protein</fullName>
    </submittedName>
</protein>
<evidence type="ECO:0000256" key="1">
    <source>
        <dbReference type="SAM" id="SignalP"/>
    </source>
</evidence>
<evidence type="ECO:0000313" key="2">
    <source>
        <dbReference type="EMBL" id="TCJ14113.1"/>
    </source>
</evidence>
<dbReference type="OrthoDB" id="9788332at2"/>
<feature type="chain" id="PRO_5020304999" evidence="1">
    <location>
        <begin position="22"/>
        <end position="145"/>
    </location>
</feature>
<dbReference type="Pfam" id="PF09912">
    <property type="entry name" value="DUF2141"/>
    <property type="match status" value="1"/>
</dbReference>
<evidence type="ECO:0000313" key="3">
    <source>
        <dbReference type="Proteomes" id="UP000295334"/>
    </source>
</evidence>
<dbReference type="EMBL" id="SJZI01000042">
    <property type="protein sequence ID" value="TCJ14113.1"/>
    <property type="molecule type" value="Genomic_DNA"/>
</dbReference>
<proteinExistence type="predicted"/>
<keyword evidence="1" id="KW-0732">Signal</keyword>
<sequence length="145" mass="15862">MAMKSLVLIVALFGVNGTLQAQCSIVAKMTNLRNDKGVCRVCLFDRPEAFNEKGGSPLRCVVAPVRDRTAEATFANLAPGTYAVFVFHDANNNERFDTNFLGIPKEGYGASRNNLPFAAAPAYNSNKITIADRTITTLHIRLRNL</sequence>
<dbReference type="RefSeq" id="WP_131448917.1">
    <property type="nucleotide sequence ID" value="NZ_SJZI01000042.1"/>
</dbReference>
<dbReference type="AlphaFoldDB" id="A0A4R1BAY1"/>
<reference evidence="2 3" key="1">
    <citation type="submission" date="2019-03" db="EMBL/GenBank/DDBJ databases">
        <authorList>
            <person name="Kim M.K.M."/>
        </authorList>
    </citation>
    <scope>NUCLEOTIDE SEQUENCE [LARGE SCALE GENOMIC DNA]</scope>
    <source>
        <strain evidence="2 3">17J68-12</strain>
    </source>
</reference>
<dbReference type="Proteomes" id="UP000295334">
    <property type="component" value="Unassembled WGS sequence"/>
</dbReference>
<keyword evidence="3" id="KW-1185">Reference proteome</keyword>
<feature type="signal peptide" evidence="1">
    <location>
        <begin position="1"/>
        <end position="21"/>
    </location>
</feature>
<comment type="caution">
    <text evidence="2">The sequence shown here is derived from an EMBL/GenBank/DDBJ whole genome shotgun (WGS) entry which is preliminary data.</text>
</comment>